<dbReference type="InterPro" id="IPR003961">
    <property type="entry name" value="FN3_dom"/>
</dbReference>
<dbReference type="InterPro" id="IPR036116">
    <property type="entry name" value="FN3_sf"/>
</dbReference>
<protein>
    <submittedName>
        <fullName evidence="4">T9SS type A sorting domain-containing protein</fullName>
    </submittedName>
</protein>
<accession>A0ABR8ZFF6</accession>
<dbReference type="EMBL" id="JACYFS010000005">
    <property type="protein sequence ID" value="MBD8083819.1"/>
    <property type="molecule type" value="Genomic_DNA"/>
</dbReference>
<keyword evidence="5" id="KW-1185">Reference proteome</keyword>
<evidence type="ECO:0000256" key="1">
    <source>
        <dbReference type="ARBA" id="ARBA00022729"/>
    </source>
</evidence>
<evidence type="ECO:0000256" key="2">
    <source>
        <dbReference type="SAM" id="SignalP"/>
    </source>
</evidence>
<reference evidence="4 5" key="1">
    <citation type="submission" date="2020-09" db="EMBL/GenBank/DDBJ databases">
        <title>Genome seq and assembly of Chryseobacterium sp.</title>
        <authorList>
            <person name="Chhetri G."/>
        </authorList>
    </citation>
    <scope>NUCLEOTIDE SEQUENCE [LARGE SCALE GENOMIC DNA]</scope>
    <source>
        <strain evidence="4 5">GCR10</strain>
    </source>
</reference>
<feature type="signal peptide" evidence="2">
    <location>
        <begin position="1"/>
        <end position="19"/>
    </location>
</feature>
<sequence>MKKLITALFLSAVSGVAYSQWSPAAGASKRSSKAEVAEIGGQYRLDLPQLQAKLKNAQEMGANAKPVEISVPTVNGKIERFAVYSFPVVVKELADQYQLGSYTGVGLDDPSKNIRFSLAPNDFQSMIISGDQYEFVDAYGPDKTLYTVHLKTKKTGDKAFVCSTDEGQAAVQQIKEMSKAGSSFTNQLSDYSKMSDKKYRTMRLAMSVTGEYTAFHGGTIAGALTAINATLTRVNFVFEKDFALHLNLQNYTNVIFTDPNSDPYSIPSVGTANTNSNNANGWNIQLQQTLSVNVGNANYDIGHLFGDSGGGGNAGCIGCVCINPTGTPATSLSKQKGSGFTSPANAIPQGDLFDIDYVAHEIGHQLGANHTFSMSIEGTGVNVEPGSGSTIMGYAGITGGPATDVQLNSDAYFHKVSISQVQANLISKTCDVEATVANDAPVIAALPTYTIPKGTAFVLTASATDAQNDPLTYTWEQVNSGTTSTETTNSSNLGTNTYGAAFRSLTPTASPTRYFPKLSSVLNGVLDNSNNGWESVPMVARSMKFAVTVRDNHPISTQQQTQFAEQTINAGDDGPFIINTQFADTAAPTNVTWNVVNTTAAPYNVANVKIDYTTDPTGATWVTLLASTPNDGNENITFPASLNGQTVKLRISAIGNVFYAVKSVQVAAFAPCTSAAPTGITVSAITTSGATVTWSPFVNATYVIRYRIVGSSTWQQTTSTVATVNLTGLNDGANYEVQVAAVCSGVTGTYSPSTNFTTSQIPYCAAASTTFTSNYISNLTLALVNNTTTGSTYSNFTTNAALQVALAPNSSNNSISVSLTKTATATSLNGMAVWIDFNRNGIFEASERVLNLPATLLAVGTTPVTGTFAVPASAQLNAPLRLRIVNVLLTPESIGASIPESFACGTFPSGEVEDYNVIVDTNLGTRETALTQNNIQVYPNPATEVLNITKVSEKAKFEIYSAVGQLVKSGNIANNQVRVAELVKGTYLITIKDKDITETVKFIKK</sequence>
<keyword evidence="1 2" id="KW-0732">Signal</keyword>
<dbReference type="SUPFAM" id="SSF55486">
    <property type="entry name" value="Metalloproteases ('zincins'), catalytic domain"/>
    <property type="match status" value="1"/>
</dbReference>
<dbReference type="RefSeq" id="WP_191737663.1">
    <property type="nucleotide sequence ID" value="NZ_JACYFS010000005.1"/>
</dbReference>
<dbReference type="NCBIfam" id="TIGR04183">
    <property type="entry name" value="Por_Secre_tail"/>
    <property type="match status" value="1"/>
</dbReference>
<organism evidence="4 5">
    <name type="scientific">Chryseobacterium caseinilyticum</name>
    <dbReference type="NCBI Taxonomy" id="2771428"/>
    <lineage>
        <taxon>Bacteria</taxon>
        <taxon>Pseudomonadati</taxon>
        <taxon>Bacteroidota</taxon>
        <taxon>Flavobacteriia</taxon>
        <taxon>Flavobacteriales</taxon>
        <taxon>Weeksellaceae</taxon>
        <taxon>Chryseobacterium group</taxon>
        <taxon>Chryseobacterium</taxon>
    </lineage>
</organism>
<dbReference type="SMART" id="SM00060">
    <property type="entry name" value="FN3"/>
    <property type="match status" value="1"/>
</dbReference>
<dbReference type="CDD" id="cd00063">
    <property type="entry name" value="FN3"/>
    <property type="match status" value="1"/>
</dbReference>
<dbReference type="InterPro" id="IPR026444">
    <property type="entry name" value="Secre_tail"/>
</dbReference>
<dbReference type="InterPro" id="IPR024079">
    <property type="entry name" value="MetalloPept_cat_dom_sf"/>
</dbReference>
<feature type="domain" description="Fibronectin type-III" evidence="3">
    <location>
        <begin position="676"/>
        <end position="761"/>
    </location>
</feature>
<evidence type="ECO:0000313" key="4">
    <source>
        <dbReference type="EMBL" id="MBD8083819.1"/>
    </source>
</evidence>
<evidence type="ECO:0000313" key="5">
    <source>
        <dbReference type="Proteomes" id="UP000637299"/>
    </source>
</evidence>
<dbReference type="InterPro" id="IPR013783">
    <property type="entry name" value="Ig-like_fold"/>
</dbReference>
<name>A0ABR8ZFF6_9FLAO</name>
<dbReference type="Pfam" id="PF18962">
    <property type="entry name" value="Por_Secre_tail"/>
    <property type="match status" value="1"/>
</dbReference>
<dbReference type="Pfam" id="PF00041">
    <property type="entry name" value="fn3"/>
    <property type="match status" value="1"/>
</dbReference>
<dbReference type="Pfam" id="PF20009">
    <property type="entry name" value="GEVED"/>
    <property type="match status" value="1"/>
</dbReference>
<dbReference type="Gene3D" id="3.40.390.10">
    <property type="entry name" value="Collagenase (Catalytic Domain)"/>
    <property type="match status" value="1"/>
</dbReference>
<comment type="caution">
    <text evidence="4">The sequence shown here is derived from an EMBL/GenBank/DDBJ whole genome shotgun (WGS) entry which is preliminary data.</text>
</comment>
<proteinExistence type="predicted"/>
<gene>
    <name evidence="4" type="ORF">IC610_15475</name>
</gene>
<evidence type="ECO:0000259" key="3">
    <source>
        <dbReference type="PROSITE" id="PS50853"/>
    </source>
</evidence>
<dbReference type="Proteomes" id="UP000637299">
    <property type="component" value="Unassembled WGS sequence"/>
</dbReference>
<dbReference type="InterPro" id="IPR045474">
    <property type="entry name" value="GEVED"/>
</dbReference>
<dbReference type="PROSITE" id="PS50853">
    <property type="entry name" value="FN3"/>
    <property type="match status" value="1"/>
</dbReference>
<feature type="chain" id="PRO_5046541788" evidence="2">
    <location>
        <begin position="20"/>
        <end position="1005"/>
    </location>
</feature>
<dbReference type="Pfam" id="PF13583">
    <property type="entry name" value="Reprolysin_4"/>
    <property type="match status" value="1"/>
</dbReference>
<dbReference type="SUPFAM" id="SSF49265">
    <property type="entry name" value="Fibronectin type III"/>
    <property type="match status" value="1"/>
</dbReference>
<dbReference type="Gene3D" id="2.60.40.10">
    <property type="entry name" value="Immunoglobulins"/>
    <property type="match status" value="2"/>
</dbReference>